<name>A0AAN9MUZ2_CANGL</name>
<dbReference type="Proteomes" id="UP001367508">
    <property type="component" value="Unassembled WGS sequence"/>
</dbReference>
<comment type="caution">
    <text evidence="2">The sequence shown here is derived from an EMBL/GenBank/DDBJ whole genome shotgun (WGS) entry which is preliminary data.</text>
</comment>
<evidence type="ECO:0000313" key="2">
    <source>
        <dbReference type="EMBL" id="KAK7361167.1"/>
    </source>
</evidence>
<keyword evidence="3" id="KW-1185">Reference proteome</keyword>
<sequence>MINSFHASLQAKDKKASTYNYIQEKAWENGVGLERASLEGPTRYPSSTTSWLFDAERFSKTSGRTPKHSPSSSRILGPIGPITKARAKRLRI</sequence>
<reference evidence="2 3" key="1">
    <citation type="submission" date="2024-01" db="EMBL/GenBank/DDBJ databases">
        <title>The genomes of 5 underutilized Papilionoideae crops provide insights into root nodulation and disease resistanc.</title>
        <authorList>
            <person name="Jiang F."/>
        </authorList>
    </citation>
    <scope>NUCLEOTIDE SEQUENCE [LARGE SCALE GENOMIC DNA]</scope>
    <source>
        <strain evidence="2">LVBAO_FW01</strain>
        <tissue evidence="2">Leaves</tissue>
    </source>
</reference>
<accession>A0AAN9MUZ2</accession>
<dbReference type="AlphaFoldDB" id="A0AAN9MUZ2"/>
<evidence type="ECO:0000313" key="3">
    <source>
        <dbReference type="Proteomes" id="UP001367508"/>
    </source>
</evidence>
<dbReference type="EMBL" id="JAYMYQ010000001">
    <property type="protein sequence ID" value="KAK7361167.1"/>
    <property type="molecule type" value="Genomic_DNA"/>
</dbReference>
<protein>
    <submittedName>
        <fullName evidence="2">Uncharacterized protein</fullName>
    </submittedName>
</protein>
<organism evidence="2 3">
    <name type="scientific">Canavalia gladiata</name>
    <name type="common">Sword bean</name>
    <name type="synonym">Dolichos gladiatus</name>
    <dbReference type="NCBI Taxonomy" id="3824"/>
    <lineage>
        <taxon>Eukaryota</taxon>
        <taxon>Viridiplantae</taxon>
        <taxon>Streptophyta</taxon>
        <taxon>Embryophyta</taxon>
        <taxon>Tracheophyta</taxon>
        <taxon>Spermatophyta</taxon>
        <taxon>Magnoliopsida</taxon>
        <taxon>eudicotyledons</taxon>
        <taxon>Gunneridae</taxon>
        <taxon>Pentapetalae</taxon>
        <taxon>rosids</taxon>
        <taxon>fabids</taxon>
        <taxon>Fabales</taxon>
        <taxon>Fabaceae</taxon>
        <taxon>Papilionoideae</taxon>
        <taxon>50 kb inversion clade</taxon>
        <taxon>NPAAA clade</taxon>
        <taxon>indigoferoid/millettioid clade</taxon>
        <taxon>Phaseoleae</taxon>
        <taxon>Canavalia</taxon>
    </lineage>
</organism>
<feature type="region of interest" description="Disordered" evidence="1">
    <location>
        <begin position="59"/>
        <end position="79"/>
    </location>
</feature>
<gene>
    <name evidence="2" type="ORF">VNO77_03213</name>
</gene>
<evidence type="ECO:0000256" key="1">
    <source>
        <dbReference type="SAM" id="MobiDB-lite"/>
    </source>
</evidence>
<feature type="compositionally biased region" description="Polar residues" evidence="1">
    <location>
        <begin position="60"/>
        <end position="74"/>
    </location>
</feature>
<proteinExistence type="predicted"/>